<evidence type="ECO:0000256" key="8">
    <source>
        <dbReference type="PROSITE-ProRule" id="PRU00339"/>
    </source>
</evidence>
<comment type="similarity">
    <text evidence="7">Belongs to the Tom70 family.</text>
</comment>
<evidence type="ECO:0000256" key="5">
    <source>
        <dbReference type="ARBA" id="ARBA00022989"/>
    </source>
</evidence>
<proteinExistence type="inferred from homology"/>
<dbReference type="Proteomes" id="UP000593892">
    <property type="component" value="Chromosome"/>
</dbReference>
<dbReference type="InterPro" id="IPR019734">
    <property type="entry name" value="TPR_rpt"/>
</dbReference>
<dbReference type="KEGG" id="pfer:IRI77_26610"/>
<gene>
    <name evidence="9" type="ORF">IRI77_26610</name>
</gene>
<comment type="subcellular location">
    <subcellularLocation>
        <location evidence="1">Membrane</location>
        <topology evidence="1">Single-pass membrane protein</topology>
    </subcellularLocation>
</comment>
<dbReference type="EMBL" id="CP063849">
    <property type="protein sequence ID" value="QOY86358.1"/>
    <property type="molecule type" value="Genomic_DNA"/>
</dbReference>
<evidence type="ECO:0000256" key="2">
    <source>
        <dbReference type="ARBA" id="ARBA00022692"/>
    </source>
</evidence>
<dbReference type="PANTHER" id="PTHR46208:SF1">
    <property type="entry name" value="MITOCHONDRIAL IMPORT RECEPTOR SUBUNIT TOM70"/>
    <property type="match status" value="1"/>
</dbReference>
<protein>
    <submittedName>
        <fullName evidence="9">Tetratricopeptide repeat protein</fullName>
    </submittedName>
</protein>
<accession>A0A7S7NMH6</accession>
<sequence length="324" mass="36293">MSVRRYTRLTTASVMEIAVNTDAGVVVYGEIDLEPAASGPATRGMLKITAHILDVRRVRRRGTSEAAGPLENLSSLQTEIAWYAVKSLSPGVTVNEEEFRRSRPRVRLDALESYVRGLLTTATDQKHKLFTNAARLEPTYSQPCFQLGRLNFASKNYRTAAEWFHKVSATDLHYREALFFLGLSRYDTGDFKGAADVLRNLSGMVPLPEVWNNLGATLLRINDPDADQAFLKAAEIDPADPDYHFNAGYALWRKGRFDDAANAFRASLERKPEDDTATLLLGRSLKQQGPRPGDLRTEAQERLKTEYNESAWLTLKAMLAPKQQ</sequence>
<dbReference type="SUPFAM" id="SSF48452">
    <property type="entry name" value="TPR-like"/>
    <property type="match status" value="1"/>
</dbReference>
<name>A0A7S7NMH6_PALFE</name>
<dbReference type="PROSITE" id="PS50005">
    <property type="entry name" value="TPR"/>
    <property type="match status" value="1"/>
</dbReference>
<evidence type="ECO:0000313" key="9">
    <source>
        <dbReference type="EMBL" id="QOY86358.1"/>
    </source>
</evidence>
<keyword evidence="5" id="KW-1133">Transmembrane helix</keyword>
<keyword evidence="6" id="KW-0472">Membrane</keyword>
<evidence type="ECO:0000256" key="6">
    <source>
        <dbReference type="ARBA" id="ARBA00023136"/>
    </source>
</evidence>
<dbReference type="InterPro" id="IPR011990">
    <property type="entry name" value="TPR-like_helical_dom_sf"/>
</dbReference>
<keyword evidence="3" id="KW-0677">Repeat</keyword>
<evidence type="ECO:0000256" key="1">
    <source>
        <dbReference type="ARBA" id="ARBA00004167"/>
    </source>
</evidence>
<dbReference type="SMART" id="SM00028">
    <property type="entry name" value="TPR"/>
    <property type="match status" value="3"/>
</dbReference>
<dbReference type="RefSeq" id="WP_194448027.1">
    <property type="nucleotide sequence ID" value="NZ_CP063849.1"/>
</dbReference>
<evidence type="ECO:0000256" key="3">
    <source>
        <dbReference type="ARBA" id="ARBA00022737"/>
    </source>
</evidence>
<evidence type="ECO:0000256" key="7">
    <source>
        <dbReference type="ARBA" id="ARBA00038030"/>
    </source>
</evidence>
<keyword evidence="4 8" id="KW-0802">TPR repeat</keyword>
<dbReference type="Pfam" id="PF13432">
    <property type="entry name" value="TPR_16"/>
    <property type="match status" value="2"/>
</dbReference>
<keyword evidence="10" id="KW-1185">Reference proteome</keyword>
<dbReference type="PANTHER" id="PTHR46208">
    <property type="entry name" value="MITOCHONDRIAL IMPORT RECEPTOR SUBUNIT TOM70"/>
    <property type="match status" value="1"/>
</dbReference>
<dbReference type="GO" id="GO:0016020">
    <property type="term" value="C:membrane"/>
    <property type="evidence" value="ECO:0007669"/>
    <property type="project" value="UniProtKB-SubCell"/>
</dbReference>
<reference evidence="9 10" key="1">
    <citation type="submission" date="2020-10" db="EMBL/GenBank/DDBJ databases">
        <title>Complete genome sequence of Paludibaculum fermentans P105T, a facultatively anaerobic acidobacterium capable of dissimilatory Fe(III) reduction.</title>
        <authorList>
            <person name="Dedysh S.N."/>
            <person name="Beletsky A.V."/>
            <person name="Kulichevskaya I.S."/>
            <person name="Mardanov A.V."/>
            <person name="Ravin N.V."/>
        </authorList>
    </citation>
    <scope>NUCLEOTIDE SEQUENCE [LARGE SCALE GENOMIC DNA]</scope>
    <source>
        <strain evidence="9 10">P105</strain>
    </source>
</reference>
<keyword evidence="2" id="KW-0812">Transmembrane</keyword>
<evidence type="ECO:0000256" key="4">
    <source>
        <dbReference type="ARBA" id="ARBA00022803"/>
    </source>
</evidence>
<evidence type="ECO:0000313" key="10">
    <source>
        <dbReference type="Proteomes" id="UP000593892"/>
    </source>
</evidence>
<dbReference type="Gene3D" id="1.25.40.10">
    <property type="entry name" value="Tetratricopeptide repeat domain"/>
    <property type="match status" value="2"/>
</dbReference>
<dbReference type="AlphaFoldDB" id="A0A7S7NMH6"/>
<organism evidence="9 10">
    <name type="scientific">Paludibaculum fermentans</name>
    <dbReference type="NCBI Taxonomy" id="1473598"/>
    <lineage>
        <taxon>Bacteria</taxon>
        <taxon>Pseudomonadati</taxon>
        <taxon>Acidobacteriota</taxon>
        <taxon>Terriglobia</taxon>
        <taxon>Bryobacterales</taxon>
        <taxon>Bryobacteraceae</taxon>
        <taxon>Paludibaculum</taxon>
    </lineage>
</organism>
<feature type="repeat" description="TPR" evidence="8">
    <location>
        <begin position="241"/>
        <end position="274"/>
    </location>
</feature>